<dbReference type="PROSITE" id="PS50048">
    <property type="entry name" value="ZN2_CY6_FUNGAL_2"/>
    <property type="match status" value="1"/>
</dbReference>
<dbReference type="InterPro" id="IPR036864">
    <property type="entry name" value="Zn2-C6_fun-type_DNA-bd_sf"/>
</dbReference>
<dbReference type="GO" id="GO:0008270">
    <property type="term" value="F:zinc ion binding"/>
    <property type="evidence" value="ECO:0007669"/>
    <property type="project" value="InterPro"/>
</dbReference>
<keyword evidence="1" id="KW-0539">Nucleus</keyword>
<dbReference type="Gene3D" id="3.40.830.10">
    <property type="entry name" value="LigB-like"/>
    <property type="match status" value="1"/>
</dbReference>
<dbReference type="SUPFAM" id="SSF57701">
    <property type="entry name" value="Zn2/Cys6 DNA-binding domain"/>
    <property type="match status" value="1"/>
</dbReference>
<comment type="caution">
    <text evidence="3">The sequence shown here is derived from an EMBL/GenBank/DDBJ whole genome shotgun (WGS) entry which is preliminary data.</text>
</comment>
<dbReference type="SUPFAM" id="SSF53213">
    <property type="entry name" value="LigB-like"/>
    <property type="match status" value="1"/>
</dbReference>
<evidence type="ECO:0000313" key="3">
    <source>
        <dbReference type="EMBL" id="KAG9192733.1"/>
    </source>
</evidence>
<feature type="domain" description="Zn(2)-C6 fungal-type" evidence="2">
    <location>
        <begin position="11"/>
        <end position="41"/>
    </location>
</feature>
<accession>A0AAD4IDW3</accession>
<dbReference type="GO" id="GO:0000981">
    <property type="term" value="F:DNA-binding transcription factor activity, RNA polymerase II-specific"/>
    <property type="evidence" value="ECO:0007669"/>
    <property type="project" value="InterPro"/>
</dbReference>
<dbReference type="PROSITE" id="PS00463">
    <property type="entry name" value="ZN2_CY6_FUNGAL_1"/>
    <property type="match status" value="1"/>
</dbReference>
<proteinExistence type="predicted"/>
<name>A0AAD4IDW3_9PLEO</name>
<dbReference type="Pfam" id="PF00172">
    <property type="entry name" value="Zn_clus"/>
    <property type="match status" value="1"/>
</dbReference>
<dbReference type="SMART" id="SM00066">
    <property type="entry name" value="GAL4"/>
    <property type="match status" value="1"/>
</dbReference>
<reference evidence="3" key="1">
    <citation type="submission" date="2021-07" db="EMBL/GenBank/DDBJ databases">
        <title>Genome Resource of American Ginseng Black Spot Pathogen Alternaria panax.</title>
        <authorList>
            <person name="Qiu C."/>
            <person name="Wang W."/>
            <person name="Liu Z."/>
        </authorList>
    </citation>
    <scope>NUCLEOTIDE SEQUENCE</scope>
    <source>
        <strain evidence="3">BNCC115425</strain>
    </source>
</reference>
<sequence length="193" mass="21635">MEPLTIRSFTSCWICRLRRKRCDQKRPICDICSSLMIACHFDDKKPEWMDGGAEQESMIEALKLEVNENAQHRCTVQISPVPLVSDPPVDGTGTCSQSLARMRLKGPYCTPTAKETQVRSAIARSDRHYQMGEALRSLRDEGILIVGAGMAVHNLQDYGKSRGSRETMPRVFPIHLHSVASSWEDFGELPTTA</sequence>
<dbReference type="Gene3D" id="4.10.240.10">
    <property type="entry name" value="Zn(2)-C6 fungal-type DNA-binding domain"/>
    <property type="match status" value="1"/>
</dbReference>
<dbReference type="AlphaFoldDB" id="A0AAD4IDW3"/>
<evidence type="ECO:0000313" key="4">
    <source>
        <dbReference type="Proteomes" id="UP001199106"/>
    </source>
</evidence>
<dbReference type="CDD" id="cd00067">
    <property type="entry name" value="GAL4"/>
    <property type="match status" value="1"/>
</dbReference>
<evidence type="ECO:0000256" key="1">
    <source>
        <dbReference type="ARBA" id="ARBA00023242"/>
    </source>
</evidence>
<evidence type="ECO:0000259" key="2">
    <source>
        <dbReference type="PROSITE" id="PS50048"/>
    </source>
</evidence>
<dbReference type="Proteomes" id="UP001199106">
    <property type="component" value="Unassembled WGS sequence"/>
</dbReference>
<protein>
    <recommendedName>
        <fullName evidence="2">Zn(2)-C6 fungal-type domain-containing protein</fullName>
    </recommendedName>
</protein>
<dbReference type="InterPro" id="IPR001138">
    <property type="entry name" value="Zn2Cys6_DnaBD"/>
</dbReference>
<organism evidence="3 4">
    <name type="scientific">Alternaria panax</name>
    <dbReference type="NCBI Taxonomy" id="48097"/>
    <lineage>
        <taxon>Eukaryota</taxon>
        <taxon>Fungi</taxon>
        <taxon>Dikarya</taxon>
        <taxon>Ascomycota</taxon>
        <taxon>Pezizomycotina</taxon>
        <taxon>Dothideomycetes</taxon>
        <taxon>Pleosporomycetidae</taxon>
        <taxon>Pleosporales</taxon>
        <taxon>Pleosporineae</taxon>
        <taxon>Pleosporaceae</taxon>
        <taxon>Alternaria</taxon>
        <taxon>Alternaria sect. Panax</taxon>
    </lineage>
</organism>
<dbReference type="EMBL" id="JAANER010000003">
    <property type="protein sequence ID" value="KAG9192733.1"/>
    <property type="molecule type" value="Genomic_DNA"/>
</dbReference>
<gene>
    <name evidence="3" type="ORF">G6011_11467</name>
</gene>
<keyword evidence="4" id="KW-1185">Reference proteome</keyword>